<dbReference type="RefSeq" id="WP_191763699.1">
    <property type="nucleotide sequence ID" value="NZ_JACSPP010000017.1"/>
</dbReference>
<dbReference type="Proteomes" id="UP000620874">
    <property type="component" value="Unassembled WGS sequence"/>
</dbReference>
<reference evidence="4 5" key="1">
    <citation type="submission" date="2020-08" db="EMBL/GenBank/DDBJ databases">
        <title>A Genomic Blueprint of the Chicken Gut Microbiome.</title>
        <authorList>
            <person name="Gilroy R."/>
            <person name="Ravi A."/>
            <person name="Getino M."/>
            <person name="Pursley I."/>
            <person name="Horton D.L."/>
            <person name="Alikhan N.-F."/>
            <person name="Baker D."/>
            <person name="Gharbi K."/>
            <person name="Hall N."/>
            <person name="Watson M."/>
            <person name="Adriaenssens E.M."/>
            <person name="Foster-Nyarko E."/>
            <person name="Jarju S."/>
            <person name="Secka A."/>
            <person name="Antonio M."/>
            <person name="Oren A."/>
            <person name="Chaudhuri R."/>
            <person name="La Ragione R.M."/>
            <person name="Hildebrand F."/>
            <person name="Pallen M.J."/>
        </authorList>
    </citation>
    <scope>NUCLEOTIDE SEQUENCE [LARGE SCALE GENOMIC DNA]</scope>
    <source>
        <strain evidence="4 5">Sa1CVN1</strain>
    </source>
</reference>
<gene>
    <name evidence="4" type="primary">thiD</name>
    <name evidence="4" type="ORF">H9625_07360</name>
</gene>
<dbReference type="Gene3D" id="3.40.1190.20">
    <property type="match status" value="1"/>
</dbReference>
<dbReference type="InterPro" id="IPR013749">
    <property type="entry name" value="PM/HMP-P_kinase-1"/>
</dbReference>
<dbReference type="GO" id="GO:0008972">
    <property type="term" value="F:phosphomethylpyrimidine kinase activity"/>
    <property type="evidence" value="ECO:0007669"/>
    <property type="project" value="UniProtKB-EC"/>
</dbReference>
<evidence type="ECO:0000313" key="5">
    <source>
        <dbReference type="Proteomes" id="UP000620874"/>
    </source>
</evidence>
<dbReference type="PANTHER" id="PTHR20858">
    <property type="entry name" value="PHOSPHOMETHYLPYRIMIDINE KINASE"/>
    <property type="match status" value="1"/>
</dbReference>
<dbReference type="PANTHER" id="PTHR20858:SF17">
    <property type="entry name" value="HYDROXYMETHYLPYRIMIDINE_PHOSPHOMETHYLPYRIMIDINE KINASE THI20-RELATED"/>
    <property type="match status" value="1"/>
</dbReference>
<keyword evidence="4" id="KW-0808">Transferase</keyword>
<feature type="domain" description="Pyridoxamine kinase/Phosphomethylpyrimidine kinase" evidence="3">
    <location>
        <begin position="14"/>
        <end position="264"/>
    </location>
</feature>
<dbReference type="EMBL" id="JACSPP010000017">
    <property type="protein sequence ID" value="MBD8040263.1"/>
    <property type="molecule type" value="Genomic_DNA"/>
</dbReference>
<dbReference type="GO" id="GO:0008902">
    <property type="term" value="F:hydroxymethylpyrimidine kinase activity"/>
    <property type="evidence" value="ECO:0007669"/>
    <property type="project" value="UniProtKB-EC"/>
</dbReference>
<dbReference type="NCBIfam" id="TIGR00097">
    <property type="entry name" value="HMP-P_kinase"/>
    <property type="match status" value="1"/>
</dbReference>
<dbReference type="InterPro" id="IPR004399">
    <property type="entry name" value="HMP/HMP-P_kinase_dom"/>
</dbReference>
<evidence type="ECO:0000259" key="3">
    <source>
        <dbReference type="Pfam" id="PF08543"/>
    </source>
</evidence>
<dbReference type="SUPFAM" id="SSF53613">
    <property type="entry name" value="Ribokinase-like"/>
    <property type="match status" value="1"/>
</dbReference>
<protein>
    <recommendedName>
        <fullName evidence="2">hydroxymethylpyrimidine kinase</fullName>
        <ecNumber evidence="2">2.7.1.49</ecNumber>
    </recommendedName>
</protein>
<comment type="pathway">
    <text evidence="1">Cofactor biosynthesis; thiamine diphosphate biosynthesis.</text>
</comment>
<proteinExistence type="predicted"/>
<name>A0ABR8Y7R5_9BACT</name>
<keyword evidence="5" id="KW-1185">Reference proteome</keyword>
<accession>A0ABR8Y7R5</accession>
<keyword evidence="4" id="KW-0418">Kinase</keyword>
<dbReference type="InterPro" id="IPR029056">
    <property type="entry name" value="Ribokinase-like"/>
</dbReference>
<sequence length="277" mass="29400">MKHYPCILTIAGSDCSGGAGIQADIKTISALGAYAASAITAITVQNTCGVTGIHAVPPTYIQGQIQAVMTDIPPISVKIGMLNDAGTIRAIAESLHRFTPYYKYIVLDPVMVSTSGCKLIEDDAIEALTSLLMPLATLITPNLSEAEVLTGKRIATIPDMEKAAKELLAFGSQAVLVKGGHLNEAEMCDVLYIKGEDRPHLFSSPKIESRNTHGTGCTLSSAIATYLALGEPLEEAVRKAKAYVYQGILSGKDVHIGEGHGPLNHFFAPVPLRVNEE</sequence>
<organism evidence="4 5">
    <name type="scientific">Phocaeicola intestinalis</name>
    <dbReference type="NCBI Taxonomy" id="2762212"/>
    <lineage>
        <taxon>Bacteria</taxon>
        <taxon>Pseudomonadati</taxon>
        <taxon>Bacteroidota</taxon>
        <taxon>Bacteroidia</taxon>
        <taxon>Bacteroidales</taxon>
        <taxon>Bacteroidaceae</taxon>
        <taxon>Phocaeicola</taxon>
    </lineage>
</organism>
<evidence type="ECO:0000256" key="2">
    <source>
        <dbReference type="ARBA" id="ARBA00012135"/>
    </source>
</evidence>
<dbReference type="CDD" id="cd01169">
    <property type="entry name" value="HMPP_kinase"/>
    <property type="match status" value="1"/>
</dbReference>
<comment type="caution">
    <text evidence="4">The sequence shown here is derived from an EMBL/GenBank/DDBJ whole genome shotgun (WGS) entry which is preliminary data.</text>
</comment>
<dbReference type="Pfam" id="PF08543">
    <property type="entry name" value="Phos_pyr_kin"/>
    <property type="match status" value="1"/>
</dbReference>
<evidence type="ECO:0000313" key="4">
    <source>
        <dbReference type="EMBL" id="MBD8040263.1"/>
    </source>
</evidence>
<dbReference type="EC" id="2.7.1.49" evidence="2"/>
<evidence type="ECO:0000256" key="1">
    <source>
        <dbReference type="ARBA" id="ARBA00004948"/>
    </source>
</evidence>